<comment type="caution">
    <text evidence="1">The sequence shown here is derived from an EMBL/GenBank/DDBJ whole genome shotgun (WGS) entry which is preliminary data.</text>
</comment>
<reference evidence="1" key="1">
    <citation type="journal article" date="2017" name="Nature">
        <title>The sunflower genome provides insights into oil metabolism, flowering and Asterid evolution.</title>
        <authorList>
            <person name="Badouin H."/>
            <person name="Gouzy J."/>
            <person name="Grassa C.J."/>
            <person name="Murat F."/>
            <person name="Staton S.E."/>
            <person name="Cottret L."/>
            <person name="Lelandais-Briere C."/>
            <person name="Owens G.L."/>
            <person name="Carrere S."/>
            <person name="Mayjonade B."/>
            <person name="Legrand L."/>
            <person name="Gill N."/>
            <person name="Kane N.C."/>
            <person name="Bowers J.E."/>
            <person name="Hubner S."/>
            <person name="Bellec A."/>
            <person name="Berard A."/>
            <person name="Berges H."/>
            <person name="Blanchet N."/>
            <person name="Boniface M.C."/>
            <person name="Brunel D."/>
            <person name="Catrice O."/>
            <person name="Chaidir N."/>
            <person name="Claudel C."/>
            <person name="Donnadieu C."/>
            <person name="Faraut T."/>
            <person name="Fievet G."/>
            <person name="Helmstetter N."/>
            <person name="King M."/>
            <person name="Knapp S.J."/>
            <person name="Lai Z."/>
            <person name="Le Paslier M.C."/>
            <person name="Lippi Y."/>
            <person name="Lorenzon L."/>
            <person name="Mandel J.R."/>
            <person name="Marage G."/>
            <person name="Marchand G."/>
            <person name="Marquand E."/>
            <person name="Bret-Mestries E."/>
            <person name="Morien E."/>
            <person name="Nambeesan S."/>
            <person name="Nguyen T."/>
            <person name="Pegot-Espagnet P."/>
            <person name="Pouilly N."/>
            <person name="Raftis F."/>
            <person name="Sallet E."/>
            <person name="Schiex T."/>
            <person name="Thomas J."/>
            <person name="Vandecasteele C."/>
            <person name="Vares D."/>
            <person name="Vear F."/>
            <person name="Vautrin S."/>
            <person name="Crespi M."/>
            <person name="Mangin B."/>
            <person name="Burke J.M."/>
            <person name="Salse J."/>
            <person name="Munos S."/>
            <person name="Vincourt P."/>
            <person name="Rieseberg L.H."/>
            <person name="Langlade N.B."/>
        </authorList>
    </citation>
    <scope>NUCLEOTIDE SEQUENCE</scope>
    <source>
        <tissue evidence="1">Leaves</tissue>
    </source>
</reference>
<evidence type="ECO:0000313" key="2">
    <source>
        <dbReference type="Proteomes" id="UP000215914"/>
    </source>
</evidence>
<accession>A0A9K3DQX3</accession>
<proteinExistence type="predicted"/>
<gene>
    <name evidence="1" type="ORF">HanXRQr2_Chr16g0736511</name>
</gene>
<dbReference type="AlphaFoldDB" id="A0A9K3DQX3"/>
<evidence type="ECO:0000313" key="1">
    <source>
        <dbReference type="EMBL" id="KAF5759048.1"/>
    </source>
</evidence>
<organism evidence="1 2">
    <name type="scientific">Helianthus annuus</name>
    <name type="common">Common sunflower</name>
    <dbReference type="NCBI Taxonomy" id="4232"/>
    <lineage>
        <taxon>Eukaryota</taxon>
        <taxon>Viridiplantae</taxon>
        <taxon>Streptophyta</taxon>
        <taxon>Embryophyta</taxon>
        <taxon>Tracheophyta</taxon>
        <taxon>Spermatophyta</taxon>
        <taxon>Magnoliopsida</taxon>
        <taxon>eudicotyledons</taxon>
        <taxon>Gunneridae</taxon>
        <taxon>Pentapetalae</taxon>
        <taxon>asterids</taxon>
        <taxon>campanulids</taxon>
        <taxon>Asterales</taxon>
        <taxon>Asteraceae</taxon>
        <taxon>Asteroideae</taxon>
        <taxon>Heliantheae alliance</taxon>
        <taxon>Heliantheae</taxon>
        <taxon>Helianthus</taxon>
    </lineage>
</organism>
<dbReference type="Gramene" id="mRNA:HanXRQr2_Chr16g0736511">
    <property type="protein sequence ID" value="mRNA:HanXRQr2_Chr16g0736511"/>
    <property type="gene ID" value="HanXRQr2_Chr16g0736511"/>
</dbReference>
<reference evidence="1" key="2">
    <citation type="submission" date="2020-06" db="EMBL/GenBank/DDBJ databases">
        <title>Helianthus annuus Genome sequencing and assembly Release 2.</title>
        <authorList>
            <person name="Gouzy J."/>
            <person name="Langlade N."/>
            <person name="Munos S."/>
        </authorList>
    </citation>
    <scope>NUCLEOTIDE SEQUENCE</scope>
    <source>
        <tissue evidence="1">Leaves</tissue>
    </source>
</reference>
<protein>
    <submittedName>
        <fullName evidence="1">Uncharacterized protein</fullName>
    </submittedName>
</protein>
<sequence>MLTFVEGNKEVRQIRSTISDANGASKKGMVLPSTPLAMSFDNMNYFVDMPGEMREQG</sequence>
<name>A0A9K3DQX3_HELAN</name>
<dbReference type="Proteomes" id="UP000215914">
    <property type="component" value="Unassembled WGS sequence"/>
</dbReference>
<keyword evidence="2" id="KW-1185">Reference proteome</keyword>
<dbReference type="EMBL" id="MNCJ02000331">
    <property type="protein sequence ID" value="KAF5759048.1"/>
    <property type="molecule type" value="Genomic_DNA"/>
</dbReference>